<sequence>MITKHTFWSLCKKYNKIEVPIIQRDYAQGRETQEVERIRNKFINEFLIDSILNNKNIELDFVYGSVLTF</sequence>
<feature type="non-terminal residue" evidence="1">
    <location>
        <position position="69"/>
    </location>
</feature>
<proteinExistence type="predicted"/>
<dbReference type="AlphaFoldDB" id="X1GJU7"/>
<dbReference type="EMBL" id="BARU01008788">
    <property type="protein sequence ID" value="GAH45105.1"/>
    <property type="molecule type" value="Genomic_DNA"/>
</dbReference>
<evidence type="ECO:0000313" key="1">
    <source>
        <dbReference type="EMBL" id="GAH45105.1"/>
    </source>
</evidence>
<gene>
    <name evidence="1" type="ORF">S03H2_17088</name>
</gene>
<protein>
    <submittedName>
        <fullName evidence="1">Uncharacterized protein</fullName>
    </submittedName>
</protein>
<reference evidence="1" key="1">
    <citation type="journal article" date="2014" name="Front. Microbiol.">
        <title>High frequency of phylogenetically diverse reductive dehalogenase-homologous genes in deep subseafloor sedimentary metagenomes.</title>
        <authorList>
            <person name="Kawai M."/>
            <person name="Futagami T."/>
            <person name="Toyoda A."/>
            <person name="Takaki Y."/>
            <person name="Nishi S."/>
            <person name="Hori S."/>
            <person name="Arai W."/>
            <person name="Tsubouchi T."/>
            <person name="Morono Y."/>
            <person name="Uchiyama I."/>
            <person name="Ito T."/>
            <person name="Fujiyama A."/>
            <person name="Inagaki F."/>
            <person name="Takami H."/>
        </authorList>
    </citation>
    <scope>NUCLEOTIDE SEQUENCE</scope>
    <source>
        <strain evidence="1">Expedition CK06-06</strain>
    </source>
</reference>
<accession>X1GJU7</accession>
<organism evidence="1">
    <name type="scientific">marine sediment metagenome</name>
    <dbReference type="NCBI Taxonomy" id="412755"/>
    <lineage>
        <taxon>unclassified sequences</taxon>
        <taxon>metagenomes</taxon>
        <taxon>ecological metagenomes</taxon>
    </lineage>
</organism>
<comment type="caution">
    <text evidence="1">The sequence shown here is derived from an EMBL/GenBank/DDBJ whole genome shotgun (WGS) entry which is preliminary data.</text>
</comment>
<name>X1GJU7_9ZZZZ</name>